<sequence length="121" mass="13667">MVFLQCDMNMILLQLDSKNALSSSLHVATIFVWLQICFGTYTAVEVRTGDDDHKTKMRASFSGALSSCLRLLEPMSILFSGSVPKELRDYSSLLYHWGCYELSQDKRKKQGEMDVESNDGS</sequence>
<comment type="caution">
    <text evidence="1">The sequence shown here is derived from an EMBL/GenBank/DDBJ whole genome shotgun (WGS) entry which is preliminary data.</text>
</comment>
<dbReference type="EMBL" id="RDQH01000333">
    <property type="protein sequence ID" value="RXH93787.1"/>
    <property type="molecule type" value="Genomic_DNA"/>
</dbReference>
<evidence type="ECO:0000313" key="2">
    <source>
        <dbReference type="Proteomes" id="UP000290289"/>
    </source>
</evidence>
<protein>
    <submittedName>
        <fullName evidence="1">Uncharacterized protein</fullName>
    </submittedName>
</protein>
<dbReference type="Proteomes" id="UP000290289">
    <property type="component" value="Chromosome 7"/>
</dbReference>
<dbReference type="AlphaFoldDB" id="A0A498JG57"/>
<accession>A0A498JG57</accession>
<keyword evidence="2" id="KW-1185">Reference proteome</keyword>
<reference evidence="1 2" key="1">
    <citation type="submission" date="2018-10" db="EMBL/GenBank/DDBJ databases">
        <title>A high-quality apple genome assembly.</title>
        <authorList>
            <person name="Hu J."/>
        </authorList>
    </citation>
    <scope>NUCLEOTIDE SEQUENCE [LARGE SCALE GENOMIC DNA]</scope>
    <source>
        <strain evidence="2">cv. HFTH1</strain>
        <tissue evidence="1">Young leaf</tissue>
    </source>
</reference>
<name>A0A498JG57_MALDO</name>
<evidence type="ECO:0000313" key="1">
    <source>
        <dbReference type="EMBL" id="RXH93787.1"/>
    </source>
</evidence>
<proteinExistence type="predicted"/>
<gene>
    <name evidence="1" type="ORF">DVH24_015854</name>
</gene>
<organism evidence="1 2">
    <name type="scientific">Malus domestica</name>
    <name type="common">Apple</name>
    <name type="synonym">Pyrus malus</name>
    <dbReference type="NCBI Taxonomy" id="3750"/>
    <lineage>
        <taxon>Eukaryota</taxon>
        <taxon>Viridiplantae</taxon>
        <taxon>Streptophyta</taxon>
        <taxon>Embryophyta</taxon>
        <taxon>Tracheophyta</taxon>
        <taxon>Spermatophyta</taxon>
        <taxon>Magnoliopsida</taxon>
        <taxon>eudicotyledons</taxon>
        <taxon>Gunneridae</taxon>
        <taxon>Pentapetalae</taxon>
        <taxon>rosids</taxon>
        <taxon>fabids</taxon>
        <taxon>Rosales</taxon>
        <taxon>Rosaceae</taxon>
        <taxon>Amygdaloideae</taxon>
        <taxon>Maleae</taxon>
        <taxon>Malus</taxon>
    </lineage>
</organism>